<gene>
    <name evidence="4" type="ORF">GCM10025876_05430</name>
</gene>
<sequence length="74" mass="8201">MTFPMFATIDVNGKHAHPVYQWLRSEAGGALGSAIKWNFTKFLVGRDGHVIKRYAPSTEPEQIAADIRTALDAE</sequence>
<dbReference type="InterPro" id="IPR000889">
    <property type="entry name" value="Glutathione_peroxidase"/>
</dbReference>
<keyword evidence="3" id="KW-0560">Oxidoreductase</keyword>
<evidence type="ECO:0000313" key="5">
    <source>
        <dbReference type="Proteomes" id="UP001157125"/>
    </source>
</evidence>
<name>A0ABQ6I9M9_9MICO</name>
<accession>A0ABQ6I9M9</accession>
<evidence type="ECO:0000256" key="2">
    <source>
        <dbReference type="ARBA" id="ARBA00022559"/>
    </source>
</evidence>
<dbReference type="PROSITE" id="PS51355">
    <property type="entry name" value="GLUTATHIONE_PEROXID_3"/>
    <property type="match status" value="1"/>
</dbReference>
<organism evidence="4 5">
    <name type="scientific">Demequina litorisediminis</name>
    <dbReference type="NCBI Taxonomy" id="1849022"/>
    <lineage>
        <taxon>Bacteria</taxon>
        <taxon>Bacillati</taxon>
        <taxon>Actinomycetota</taxon>
        <taxon>Actinomycetes</taxon>
        <taxon>Micrococcales</taxon>
        <taxon>Demequinaceae</taxon>
        <taxon>Demequina</taxon>
    </lineage>
</organism>
<comment type="similarity">
    <text evidence="1">Belongs to the glutathione peroxidase family.</text>
</comment>
<dbReference type="SUPFAM" id="SSF52833">
    <property type="entry name" value="Thioredoxin-like"/>
    <property type="match status" value="1"/>
</dbReference>
<protein>
    <recommendedName>
        <fullName evidence="6">Glutathione peroxidase</fullName>
    </recommendedName>
</protein>
<keyword evidence="2" id="KW-0575">Peroxidase</keyword>
<dbReference type="EMBL" id="BSUN01000001">
    <property type="protein sequence ID" value="GMA34339.1"/>
    <property type="molecule type" value="Genomic_DNA"/>
</dbReference>
<dbReference type="PANTHER" id="PTHR11592:SF78">
    <property type="entry name" value="GLUTATHIONE PEROXIDASE"/>
    <property type="match status" value="1"/>
</dbReference>
<evidence type="ECO:0000313" key="4">
    <source>
        <dbReference type="EMBL" id="GMA34339.1"/>
    </source>
</evidence>
<dbReference type="PANTHER" id="PTHR11592">
    <property type="entry name" value="GLUTATHIONE PEROXIDASE"/>
    <property type="match status" value="1"/>
</dbReference>
<dbReference type="InterPro" id="IPR036249">
    <property type="entry name" value="Thioredoxin-like_sf"/>
</dbReference>
<reference evidence="5" key="1">
    <citation type="journal article" date="2019" name="Int. J. Syst. Evol. Microbiol.">
        <title>The Global Catalogue of Microorganisms (GCM) 10K type strain sequencing project: providing services to taxonomists for standard genome sequencing and annotation.</title>
        <authorList>
            <consortium name="The Broad Institute Genomics Platform"/>
            <consortium name="The Broad Institute Genome Sequencing Center for Infectious Disease"/>
            <person name="Wu L."/>
            <person name="Ma J."/>
        </authorList>
    </citation>
    <scope>NUCLEOTIDE SEQUENCE [LARGE SCALE GENOMIC DNA]</scope>
    <source>
        <strain evidence="5">NBRC 112299</strain>
    </source>
</reference>
<dbReference type="Proteomes" id="UP001157125">
    <property type="component" value="Unassembled WGS sequence"/>
</dbReference>
<evidence type="ECO:0008006" key="6">
    <source>
        <dbReference type="Google" id="ProtNLM"/>
    </source>
</evidence>
<evidence type="ECO:0000256" key="1">
    <source>
        <dbReference type="ARBA" id="ARBA00006926"/>
    </source>
</evidence>
<proteinExistence type="inferred from homology"/>
<comment type="caution">
    <text evidence="4">The sequence shown here is derived from an EMBL/GenBank/DDBJ whole genome shotgun (WGS) entry which is preliminary data.</text>
</comment>
<evidence type="ECO:0000256" key="3">
    <source>
        <dbReference type="ARBA" id="ARBA00023002"/>
    </source>
</evidence>
<keyword evidence="5" id="KW-1185">Reference proteome</keyword>
<dbReference type="Gene3D" id="3.40.30.10">
    <property type="entry name" value="Glutaredoxin"/>
    <property type="match status" value="1"/>
</dbReference>